<dbReference type="EMBL" id="CAJVPP010019121">
    <property type="protein sequence ID" value="CAG8737200.1"/>
    <property type="molecule type" value="Genomic_DNA"/>
</dbReference>
<reference evidence="2" key="1">
    <citation type="submission" date="2021-06" db="EMBL/GenBank/DDBJ databases">
        <authorList>
            <person name="Kallberg Y."/>
            <person name="Tangrot J."/>
            <person name="Rosling A."/>
        </authorList>
    </citation>
    <scope>NUCLEOTIDE SEQUENCE</scope>
    <source>
        <strain evidence="2">87-6 pot B 2015</strain>
    </source>
</reference>
<sequence>DSDTIQLCSNPYLEIKAKELENELEKVMQNSSFKDGLIFCLRVSDLEHQAERDELEQIPLKSYPSSNDSKIGGDEEEE</sequence>
<name>A0A9N9II30_FUNMO</name>
<feature type="non-terminal residue" evidence="2">
    <location>
        <position position="78"/>
    </location>
</feature>
<evidence type="ECO:0000313" key="2">
    <source>
        <dbReference type="EMBL" id="CAG8737200.1"/>
    </source>
</evidence>
<organism evidence="2 3">
    <name type="scientific">Funneliformis mosseae</name>
    <name type="common">Endomycorrhizal fungus</name>
    <name type="synonym">Glomus mosseae</name>
    <dbReference type="NCBI Taxonomy" id="27381"/>
    <lineage>
        <taxon>Eukaryota</taxon>
        <taxon>Fungi</taxon>
        <taxon>Fungi incertae sedis</taxon>
        <taxon>Mucoromycota</taxon>
        <taxon>Glomeromycotina</taxon>
        <taxon>Glomeromycetes</taxon>
        <taxon>Glomerales</taxon>
        <taxon>Glomeraceae</taxon>
        <taxon>Funneliformis</taxon>
    </lineage>
</organism>
<accession>A0A9N9II30</accession>
<protein>
    <submittedName>
        <fullName evidence="2">10720_t:CDS:1</fullName>
    </submittedName>
</protein>
<evidence type="ECO:0000313" key="3">
    <source>
        <dbReference type="Proteomes" id="UP000789375"/>
    </source>
</evidence>
<comment type="caution">
    <text evidence="2">The sequence shown here is derived from an EMBL/GenBank/DDBJ whole genome shotgun (WGS) entry which is preliminary data.</text>
</comment>
<feature type="region of interest" description="Disordered" evidence="1">
    <location>
        <begin position="54"/>
        <end position="78"/>
    </location>
</feature>
<proteinExistence type="predicted"/>
<keyword evidence="3" id="KW-1185">Reference proteome</keyword>
<feature type="non-terminal residue" evidence="2">
    <location>
        <position position="1"/>
    </location>
</feature>
<dbReference type="AlphaFoldDB" id="A0A9N9II30"/>
<gene>
    <name evidence="2" type="ORF">FMOSSE_LOCUS15954</name>
</gene>
<evidence type="ECO:0000256" key="1">
    <source>
        <dbReference type="SAM" id="MobiDB-lite"/>
    </source>
</evidence>
<dbReference type="Proteomes" id="UP000789375">
    <property type="component" value="Unassembled WGS sequence"/>
</dbReference>